<keyword evidence="1" id="KW-0812">Transmembrane</keyword>
<sequence>MNFQRYGSNVKIYIIIFLATIFVAILGVNAYHSARVNLLELSNANKVTTANNMLSLFTLWIDERINTLKRASKFIEQTNSNDEIVKLLTHLLNNSPEFDTIQRLNTDRELWINNAWMPIDAKNYPREGLLWYVLTKDRLEPTVHFTPKHHVLKQETLNFCVPNFKNGKFVAVVCGIVKLQNIFEKIADFKLPSNFYSFIITKY</sequence>
<proteinExistence type="predicted"/>
<evidence type="ECO:0000313" key="2">
    <source>
        <dbReference type="EMBL" id="CAD7289299.1"/>
    </source>
</evidence>
<dbReference type="RefSeq" id="WP_230057477.1">
    <property type="nucleotide sequence ID" value="NZ_CAJHOE010000008.1"/>
</dbReference>
<comment type="caution">
    <text evidence="2">The sequence shown here is derived from an EMBL/GenBank/DDBJ whole genome shotgun (WGS) entry which is preliminary data.</text>
</comment>
<keyword evidence="3" id="KW-1185">Reference proteome</keyword>
<accession>A0ABM8Q8T5</accession>
<evidence type="ECO:0000313" key="3">
    <source>
        <dbReference type="Proteomes" id="UP000789359"/>
    </source>
</evidence>
<evidence type="ECO:0000256" key="1">
    <source>
        <dbReference type="SAM" id="Phobius"/>
    </source>
</evidence>
<dbReference type="Proteomes" id="UP000789359">
    <property type="component" value="Unassembled WGS sequence"/>
</dbReference>
<keyword evidence="1" id="KW-1133">Transmembrane helix</keyword>
<evidence type="ECO:0008006" key="4">
    <source>
        <dbReference type="Google" id="ProtNLM"/>
    </source>
</evidence>
<feature type="transmembrane region" description="Helical" evidence="1">
    <location>
        <begin position="12"/>
        <end position="32"/>
    </location>
</feature>
<protein>
    <recommendedName>
        <fullName evidence="4">Methyl-accepting chemotaxis protein</fullName>
    </recommendedName>
</protein>
<reference evidence="2 3" key="1">
    <citation type="submission" date="2020-11" db="EMBL/GenBank/DDBJ databases">
        <authorList>
            <person name="Peeters C."/>
        </authorList>
    </citation>
    <scope>NUCLEOTIDE SEQUENCE [LARGE SCALE GENOMIC DNA]</scope>
    <source>
        <strain evidence="2 3">LMG 8286</strain>
    </source>
</reference>
<gene>
    <name evidence="2" type="ORF">LMG8286_01740</name>
</gene>
<dbReference type="CDD" id="cd18773">
    <property type="entry name" value="PDC1_HK_sensor"/>
    <property type="match status" value="1"/>
</dbReference>
<dbReference type="EMBL" id="CAJHOE010000008">
    <property type="protein sequence ID" value="CAD7289299.1"/>
    <property type="molecule type" value="Genomic_DNA"/>
</dbReference>
<organism evidence="2 3">
    <name type="scientific">Campylobacter suis</name>
    <dbReference type="NCBI Taxonomy" id="2790657"/>
    <lineage>
        <taxon>Bacteria</taxon>
        <taxon>Pseudomonadati</taxon>
        <taxon>Campylobacterota</taxon>
        <taxon>Epsilonproteobacteria</taxon>
        <taxon>Campylobacterales</taxon>
        <taxon>Campylobacteraceae</taxon>
        <taxon>Campylobacter</taxon>
    </lineage>
</organism>
<name>A0ABM8Q8T5_9BACT</name>
<dbReference type="Gene3D" id="3.30.450.20">
    <property type="entry name" value="PAS domain"/>
    <property type="match status" value="2"/>
</dbReference>
<keyword evidence="1" id="KW-0472">Membrane</keyword>